<name>A0AAV9C8C3_ACOCL</name>
<dbReference type="InterPro" id="IPR036065">
    <property type="entry name" value="BolA-like_sf"/>
</dbReference>
<dbReference type="EMBL" id="JAUJYO010000020">
    <property type="protein sequence ID" value="KAK1284829.1"/>
    <property type="molecule type" value="Genomic_DNA"/>
</dbReference>
<dbReference type="Proteomes" id="UP001180020">
    <property type="component" value="Unassembled WGS sequence"/>
</dbReference>
<evidence type="ECO:0000256" key="1">
    <source>
        <dbReference type="RuleBase" id="RU003860"/>
    </source>
</evidence>
<proteinExistence type="inferred from homology"/>
<keyword evidence="3" id="KW-1185">Reference proteome</keyword>
<dbReference type="Gene3D" id="3.30.300.90">
    <property type="entry name" value="BolA-like"/>
    <property type="match status" value="1"/>
</dbReference>
<comment type="similarity">
    <text evidence="1">Belongs to the BolA/IbaG family.</text>
</comment>
<reference evidence="2" key="1">
    <citation type="journal article" date="2023" name="Nat. Commun.">
        <title>Diploid and tetraploid genomes of Acorus and the evolution of monocots.</title>
        <authorList>
            <person name="Ma L."/>
            <person name="Liu K.W."/>
            <person name="Li Z."/>
            <person name="Hsiao Y.Y."/>
            <person name="Qi Y."/>
            <person name="Fu T."/>
            <person name="Tang G.D."/>
            <person name="Zhang D."/>
            <person name="Sun W.H."/>
            <person name="Liu D.K."/>
            <person name="Li Y."/>
            <person name="Chen G.Z."/>
            <person name="Liu X.D."/>
            <person name="Liao X.Y."/>
            <person name="Jiang Y.T."/>
            <person name="Yu X."/>
            <person name="Hao Y."/>
            <person name="Huang J."/>
            <person name="Zhao X.W."/>
            <person name="Ke S."/>
            <person name="Chen Y.Y."/>
            <person name="Wu W.L."/>
            <person name="Hsu J.L."/>
            <person name="Lin Y.F."/>
            <person name="Huang M.D."/>
            <person name="Li C.Y."/>
            <person name="Huang L."/>
            <person name="Wang Z.W."/>
            <person name="Zhao X."/>
            <person name="Zhong W.Y."/>
            <person name="Peng D.H."/>
            <person name="Ahmad S."/>
            <person name="Lan S."/>
            <person name="Zhang J.S."/>
            <person name="Tsai W.C."/>
            <person name="Van de Peer Y."/>
            <person name="Liu Z.J."/>
        </authorList>
    </citation>
    <scope>NUCLEOTIDE SEQUENCE</scope>
    <source>
        <strain evidence="2">CP</strain>
    </source>
</reference>
<protein>
    <recommendedName>
        <fullName evidence="4">BolA-like protein</fullName>
    </recommendedName>
</protein>
<accession>A0AAV9C8C3</accession>
<dbReference type="SUPFAM" id="SSF82657">
    <property type="entry name" value="BolA-like"/>
    <property type="match status" value="1"/>
</dbReference>
<gene>
    <name evidence="2" type="ORF">QJS10_CPB20g01057</name>
</gene>
<dbReference type="PANTHER" id="PTHR46230">
    <property type="match status" value="1"/>
</dbReference>
<evidence type="ECO:0000313" key="2">
    <source>
        <dbReference type="EMBL" id="KAK1284829.1"/>
    </source>
</evidence>
<dbReference type="PANTHER" id="PTHR46230:SF4">
    <property type="entry name" value="PROTEIN BOLA4, CHLOROPLASTIC_MITOCHONDRIAL"/>
    <property type="match status" value="1"/>
</dbReference>
<dbReference type="GO" id="GO:0016226">
    <property type="term" value="P:iron-sulfur cluster assembly"/>
    <property type="evidence" value="ECO:0007669"/>
    <property type="project" value="TreeGrafter"/>
</dbReference>
<comment type="caution">
    <text evidence="2">The sequence shown here is derived from an EMBL/GenBank/DDBJ whole genome shotgun (WGS) entry which is preliminary data.</text>
</comment>
<evidence type="ECO:0000313" key="3">
    <source>
        <dbReference type="Proteomes" id="UP001180020"/>
    </source>
</evidence>
<sequence length="154" mass="17176">MAQAVLMRPEALSPLMRRPFVVSSPLLVSHLRRLSFQSRFRTCPPVWRLGPTISLGWRSMCVRATDVSQPGSIDSPMIHSMQIKIKEQLNADTVVVQDANGDGRHVSIYVVSSAFEGQSSVNRQRMVYKAIREELESTVHAVDQMITQTPAEAA</sequence>
<organism evidence="2 3">
    <name type="scientific">Acorus calamus</name>
    <name type="common">Sweet flag</name>
    <dbReference type="NCBI Taxonomy" id="4465"/>
    <lineage>
        <taxon>Eukaryota</taxon>
        <taxon>Viridiplantae</taxon>
        <taxon>Streptophyta</taxon>
        <taxon>Embryophyta</taxon>
        <taxon>Tracheophyta</taxon>
        <taxon>Spermatophyta</taxon>
        <taxon>Magnoliopsida</taxon>
        <taxon>Liliopsida</taxon>
        <taxon>Acoraceae</taxon>
        <taxon>Acorus</taxon>
    </lineage>
</organism>
<dbReference type="InterPro" id="IPR002634">
    <property type="entry name" value="BolA"/>
</dbReference>
<dbReference type="AlphaFoldDB" id="A0AAV9C8C3"/>
<evidence type="ECO:0008006" key="4">
    <source>
        <dbReference type="Google" id="ProtNLM"/>
    </source>
</evidence>
<reference evidence="2" key="2">
    <citation type="submission" date="2023-06" db="EMBL/GenBank/DDBJ databases">
        <authorList>
            <person name="Ma L."/>
            <person name="Liu K.-W."/>
            <person name="Li Z."/>
            <person name="Hsiao Y.-Y."/>
            <person name="Qi Y."/>
            <person name="Fu T."/>
            <person name="Tang G."/>
            <person name="Zhang D."/>
            <person name="Sun W.-H."/>
            <person name="Liu D.-K."/>
            <person name="Li Y."/>
            <person name="Chen G.-Z."/>
            <person name="Liu X.-D."/>
            <person name="Liao X.-Y."/>
            <person name="Jiang Y.-T."/>
            <person name="Yu X."/>
            <person name="Hao Y."/>
            <person name="Huang J."/>
            <person name="Zhao X.-W."/>
            <person name="Ke S."/>
            <person name="Chen Y.-Y."/>
            <person name="Wu W.-L."/>
            <person name="Hsu J.-L."/>
            <person name="Lin Y.-F."/>
            <person name="Huang M.-D."/>
            <person name="Li C.-Y."/>
            <person name="Huang L."/>
            <person name="Wang Z.-W."/>
            <person name="Zhao X."/>
            <person name="Zhong W.-Y."/>
            <person name="Peng D.-H."/>
            <person name="Ahmad S."/>
            <person name="Lan S."/>
            <person name="Zhang J.-S."/>
            <person name="Tsai W.-C."/>
            <person name="Van De Peer Y."/>
            <person name="Liu Z.-J."/>
        </authorList>
    </citation>
    <scope>NUCLEOTIDE SEQUENCE</scope>
    <source>
        <strain evidence="2">CP</strain>
        <tissue evidence="2">Leaves</tissue>
    </source>
</reference>
<dbReference type="Pfam" id="PF01722">
    <property type="entry name" value="BolA"/>
    <property type="match status" value="1"/>
</dbReference>